<dbReference type="Gene3D" id="4.10.400.10">
    <property type="entry name" value="Low-density Lipoprotein Receptor"/>
    <property type="match status" value="2"/>
</dbReference>
<feature type="disulfide bond" evidence="6">
    <location>
        <begin position="789"/>
        <end position="804"/>
    </location>
</feature>
<keyword evidence="9" id="KW-1185">Reference proteome</keyword>
<gene>
    <name evidence="8" type="ORF">CLF_107840</name>
</gene>
<dbReference type="InterPro" id="IPR002172">
    <property type="entry name" value="LDrepeatLR_classA_rpt"/>
</dbReference>
<dbReference type="InterPro" id="IPR013783">
    <property type="entry name" value="Ig-like_fold"/>
</dbReference>
<dbReference type="Proteomes" id="UP000008909">
    <property type="component" value="Unassembled WGS sequence"/>
</dbReference>
<dbReference type="Pfam" id="PF00057">
    <property type="entry name" value="Ldl_recept_a"/>
    <property type="match status" value="2"/>
</dbReference>
<dbReference type="InterPro" id="IPR051275">
    <property type="entry name" value="Cell_adhesion_signaling"/>
</dbReference>
<dbReference type="InterPro" id="IPR036055">
    <property type="entry name" value="LDL_receptor-like_sf"/>
</dbReference>
<feature type="domain" description="Ig-like" evidence="7">
    <location>
        <begin position="84"/>
        <end position="170"/>
    </location>
</feature>
<feature type="domain" description="Ig-like" evidence="7">
    <location>
        <begin position="304"/>
        <end position="374"/>
    </location>
</feature>
<accession>G7YR25</accession>
<name>G7YR25_CLOSI</name>
<dbReference type="SMART" id="SM00409">
    <property type="entry name" value="IG"/>
    <property type="match status" value="5"/>
</dbReference>
<dbReference type="InterPro" id="IPR036179">
    <property type="entry name" value="Ig-like_dom_sf"/>
</dbReference>
<dbReference type="Pfam" id="PF13927">
    <property type="entry name" value="Ig_3"/>
    <property type="match status" value="1"/>
</dbReference>
<dbReference type="PROSITE" id="PS01209">
    <property type="entry name" value="LDLRA_1"/>
    <property type="match status" value="1"/>
</dbReference>
<evidence type="ECO:0000313" key="8">
    <source>
        <dbReference type="EMBL" id="GAA55405.1"/>
    </source>
</evidence>
<feature type="domain" description="Ig-like" evidence="7">
    <location>
        <begin position="807"/>
        <end position="901"/>
    </location>
</feature>
<keyword evidence="2" id="KW-0472">Membrane</keyword>
<protein>
    <submittedName>
        <fullName evidence="8">Basement membrane-specific heparan sulfate proteoglycan core protein</fullName>
    </submittedName>
</protein>
<dbReference type="Gene3D" id="2.60.40.10">
    <property type="entry name" value="Immunoglobulins"/>
    <property type="match status" value="4"/>
</dbReference>
<sequence length="909" mass="102524">IQFFFELVGSKQRNSEDFQQGQLRMEAFRSTTPSRLQEHYFDRSTQFCACCIVVYIHILLNTKFTSVVIEEDLSVAGYHPDAPPTIILTPGTPGPLDVSEGSDLVSRCSVLENEPFTFKWIRRLPDGSTQVLSQNYVLSLFQVTHQDIEYPIYCQATRSSDGQIFEELLDIRVASSYSPGITTEYQLTIRSLPAEDLSQGRVMRQCLFESSPELNEQFDFRWLDQNGRVTTNGDSLILLVQNLVDLGNYTCEATNRQTGAVYHAKYHVTQSSPSDEKETTYQIGWLDQQYTVNIRPLTSEVIVGKPYEIECEVSPRPDTPVSYRWYHAGRVVGDNAVFRIPSLAYPDIGAYICRAEWTPRQSRTGPIAANTTVEINLALTREMGIEMVPPPGNVMVTLPGETRELHCEFHHLRGSQGVQWFFNDQPLEFHPTLNLSGNVHRIDRMRVSIVILRGVEKSHAGAYECRVNGDIRQTNVIVRDEDVLQINPSSDTVDEGFGVEFHCQSHGSGRPSNRDMLWFFRPFRGGPMTPLDTTSPTGFRRQDDPYALHTSFISKQYARKSDEGEYICRLGPNEAVARLFVRQLANYDVFITPPIIRVRAYQPIQIECYTQETSGRPSSVVPKHRIDRQIVGFIPTPIGENRLQISHPTGLGAEYNGTRVECYTEHPGKPASAIIVIESACPQGYRRCRSGQCIPAGRFCDGQYDCIDQSDEDPLYCKACDPISKPCEEYNGRAPHKKHYMIHWECDGEDDCGNGFDESRCPDKAVARCDGSTFTCDRGSRRIPLAYVCDKERDCVSGEDENNCATPVIQSAPTYRYTTRPGRQVILQCRVTGRPIPRVIWRFNWGCLPDEGGRFRVHSVVENCDSPMPTVISTLTITGVQNGDDGIYNCEALAGATRAMSADYFVMLE</sequence>
<dbReference type="InterPro" id="IPR003599">
    <property type="entry name" value="Ig_sub"/>
</dbReference>
<dbReference type="InterPro" id="IPR007110">
    <property type="entry name" value="Ig-like_dom"/>
</dbReference>
<comment type="caution">
    <text evidence="6">Lacks conserved residue(s) required for the propagation of feature annotation.</text>
</comment>
<feature type="disulfide bond" evidence="6">
    <location>
        <begin position="688"/>
        <end position="706"/>
    </location>
</feature>
<dbReference type="EMBL" id="DF144009">
    <property type="protein sequence ID" value="GAA55405.1"/>
    <property type="molecule type" value="Genomic_DNA"/>
</dbReference>
<dbReference type="PROSITE" id="PS50835">
    <property type="entry name" value="IG_LIKE"/>
    <property type="match status" value="6"/>
</dbReference>
<evidence type="ECO:0000256" key="4">
    <source>
        <dbReference type="ARBA" id="ARBA00023180"/>
    </source>
</evidence>
<dbReference type="InterPro" id="IPR003598">
    <property type="entry name" value="Ig_sub2"/>
</dbReference>
<dbReference type="GO" id="GO:0005911">
    <property type="term" value="C:cell-cell junction"/>
    <property type="evidence" value="ECO:0007669"/>
    <property type="project" value="TreeGrafter"/>
</dbReference>
<keyword evidence="4" id="KW-0325">Glycoprotein</keyword>
<feature type="domain" description="Ig-like" evidence="7">
    <location>
        <begin position="481"/>
        <end position="570"/>
    </location>
</feature>
<evidence type="ECO:0000256" key="1">
    <source>
        <dbReference type="ARBA" id="ARBA00004479"/>
    </source>
</evidence>
<dbReference type="SMART" id="SM00192">
    <property type="entry name" value="LDLa"/>
    <property type="match status" value="3"/>
</dbReference>
<dbReference type="AlphaFoldDB" id="G7YR25"/>
<feature type="domain" description="Ig-like" evidence="7">
    <location>
        <begin position="390"/>
        <end position="477"/>
    </location>
</feature>
<evidence type="ECO:0000313" key="9">
    <source>
        <dbReference type="Proteomes" id="UP000008909"/>
    </source>
</evidence>
<evidence type="ECO:0000259" key="7">
    <source>
        <dbReference type="PROSITE" id="PS50835"/>
    </source>
</evidence>
<dbReference type="SUPFAM" id="SSF48726">
    <property type="entry name" value="Immunoglobulin"/>
    <property type="match status" value="5"/>
</dbReference>
<dbReference type="GO" id="GO:0050839">
    <property type="term" value="F:cell adhesion molecule binding"/>
    <property type="evidence" value="ECO:0007669"/>
    <property type="project" value="TreeGrafter"/>
</dbReference>
<evidence type="ECO:0000256" key="3">
    <source>
        <dbReference type="ARBA" id="ARBA00023157"/>
    </source>
</evidence>
<comment type="subcellular location">
    <subcellularLocation>
        <location evidence="1">Membrane</location>
        <topology evidence="1">Single-pass type I membrane protein</topology>
    </subcellularLocation>
</comment>
<dbReference type="CDD" id="cd00112">
    <property type="entry name" value="LDLa"/>
    <property type="match status" value="2"/>
</dbReference>
<dbReference type="SUPFAM" id="SSF57424">
    <property type="entry name" value="LDL receptor-like module"/>
    <property type="match status" value="2"/>
</dbReference>
<evidence type="ECO:0000256" key="5">
    <source>
        <dbReference type="ARBA" id="ARBA00023319"/>
    </source>
</evidence>
<feature type="disulfide bond" evidence="6">
    <location>
        <begin position="681"/>
        <end position="693"/>
    </location>
</feature>
<keyword evidence="3 6" id="KW-1015">Disulfide bond</keyword>
<keyword evidence="5" id="KW-0393">Immunoglobulin domain</keyword>
<feature type="disulfide bond" evidence="6">
    <location>
        <begin position="746"/>
        <end position="761"/>
    </location>
</feature>
<dbReference type="GO" id="GO:0098609">
    <property type="term" value="P:cell-cell adhesion"/>
    <property type="evidence" value="ECO:0007669"/>
    <property type="project" value="TreeGrafter"/>
</dbReference>
<organism evidence="8 9">
    <name type="scientific">Clonorchis sinensis</name>
    <name type="common">Chinese liver fluke</name>
    <dbReference type="NCBI Taxonomy" id="79923"/>
    <lineage>
        <taxon>Eukaryota</taxon>
        <taxon>Metazoa</taxon>
        <taxon>Spiralia</taxon>
        <taxon>Lophotrochozoa</taxon>
        <taxon>Platyhelminthes</taxon>
        <taxon>Trematoda</taxon>
        <taxon>Digenea</taxon>
        <taxon>Opisthorchiida</taxon>
        <taxon>Opisthorchiata</taxon>
        <taxon>Opisthorchiidae</taxon>
        <taxon>Clonorchis</taxon>
    </lineage>
</organism>
<feature type="domain" description="Ig-like" evidence="7">
    <location>
        <begin position="179"/>
        <end position="269"/>
    </location>
</feature>
<dbReference type="InterPro" id="IPR023415">
    <property type="entry name" value="LDLR_class-A_CS"/>
</dbReference>
<dbReference type="SMART" id="SM00408">
    <property type="entry name" value="IGc2"/>
    <property type="match status" value="3"/>
</dbReference>
<dbReference type="GO" id="GO:0005886">
    <property type="term" value="C:plasma membrane"/>
    <property type="evidence" value="ECO:0007669"/>
    <property type="project" value="TreeGrafter"/>
</dbReference>
<evidence type="ECO:0000256" key="6">
    <source>
        <dbReference type="PROSITE-ProRule" id="PRU00124"/>
    </source>
</evidence>
<evidence type="ECO:0000256" key="2">
    <source>
        <dbReference type="ARBA" id="ARBA00023136"/>
    </source>
</evidence>
<feature type="non-terminal residue" evidence="8">
    <location>
        <position position="1"/>
    </location>
</feature>
<dbReference type="PRINTS" id="PR00261">
    <property type="entry name" value="LDLRECEPTOR"/>
</dbReference>
<dbReference type="PANTHER" id="PTHR11640">
    <property type="entry name" value="NEPHRIN"/>
    <property type="match status" value="1"/>
</dbReference>
<reference key="2">
    <citation type="submission" date="2011-10" db="EMBL/GenBank/DDBJ databases">
        <title>The genome and transcriptome sequence of Clonorchis sinensis provide insights into the carcinogenic liver fluke.</title>
        <authorList>
            <person name="Wang X."/>
            <person name="Huang Y."/>
            <person name="Chen W."/>
            <person name="Liu H."/>
            <person name="Guo L."/>
            <person name="Chen Y."/>
            <person name="Luo F."/>
            <person name="Zhou W."/>
            <person name="Sun J."/>
            <person name="Mao Q."/>
            <person name="Liang P."/>
            <person name="Zhou C."/>
            <person name="Tian Y."/>
            <person name="Men J."/>
            <person name="Lv X."/>
            <person name="Huang L."/>
            <person name="Zhou J."/>
            <person name="Hu Y."/>
            <person name="Li R."/>
            <person name="Zhang F."/>
            <person name="Lei H."/>
            <person name="Li X."/>
            <person name="Hu X."/>
            <person name="Liang C."/>
            <person name="Xu J."/>
            <person name="Wu Z."/>
            <person name="Yu X."/>
        </authorList>
    </citation>
    <scope>NUCLEOTIDE SEQUENCE</scope>
    <source>
        <strain>Henan</strain>
    </source>
</reference>
<reference evidence="8" key="1">
    <citation type="journal article" date="2011" name="Genome Biol.">
        <title>The draft genome of the carcinogenic human liver fluke Clonorchis sinensis.</title>
        <authorList>
            <person name="Wang X."/>
            <person name="Chen W."/>
            <person name="Huang Y."/>
            <person name="Sun J."/>
            <person name="Men J."/>
            <person name="Liu H."/>
            <person name="Luo F."/>
            <person name="Guo L."/>
            <person name="Lv X."/>
            <person name="Deng C."/>
            <person name="Zhou C."/>
            <person name="Fan Y."/>
            <person name="Li X."/>
            <person name="Huang L."/>
            <person name="Hu Y."/>
            <person name="Liang C."/>
            <person name="Hu X."/>
            <person name="Xu J."/>
            <person name="Yu X."/>
        </authorList>
    </citation>
    <scope>NUCLEOTIDE SEQUENCE [LARGE SCALE GENOMIC DNA]</scope>
    <source>
        <strain evidence="8">Henan</strain>
    </source>
</reference>
<proteinExistence type="predicted"/>
<dbReference type="PROSITE" id="PS50068">
    <property type="entry name" value="LDLRA_2"/>
    <property type="match status" value="3"/>
</dbReference>
<dbReference type="PANTHER" id="PTHR11640:SF31">
    <property type="entry name" value="IRREGULAR CHIASM C-ROUGHEST PROTEIN-RELATED"/>
    <property type="match status" value="1"/>
</dbReference>